<reference evidence="2 3" key="1">
    <citation type="submission" date="2019-01" db="EMBL/GenBank/DDBJ databases">
        <authorList>
            <person name="Brito A."/>
        </authorList>
    </citation>
    <scope>NUCLEOTIDE SEQUENCE [LARGE SCALE GENOMIC DNA]</scope>
    <source>
        <strain evidence="2">1</strain>
    </source>
</reference>
<keyword evidence="3" id="KW-1185">Reference proteome</keyword>
<proteinExistence type="predicted"/>
<accession>A0A563VN92</accession>
<name>A0A563VN92_9CYAN</name>
<evidence type="ECO:0000256" key="1">
    <source>
        <dbReference type="SAM" id="MobiDB-lite"/>
    </source>
</evidence>
<sequence>MGDTIEEVQKEEVVKDVAKRTSTLKDNLENVPDESQKILKEATDTAQDAIEDGTKATTETATEITENVKDLS</sequence>
<dbReference type="Proteomes" id="UP000320055">
    <property type="component" value="Unassembled WGS sequence"/>
</dbReference>
<gene>
    <name evidence="2" type="ORF">H1P_1710006</name>
</gene>
<evidence type="ECO:0000313" key="2">
    <source>
        <dbReference type="EMBL" id="VEP12914.1"/>
    </source>
</evidence>
<dbReference type="AlphaFoldDB" id="A0A563VN92"/>
<organism evidence="2 3">
    <name type="scientific">Hyella patelloides LEGE 07179</name>
    <dbReference type="NCBI Taxonomy" id="945734"/>
    <lineage>
        <taxon>Bacteria</taxon>
        <taxon>Bacillati</taxon>
        <taxon>Cyanobacteriota</taxon>
        <taxon>Cyanophyceae</taxon>
        <taxon>Pleurocapsales</taxon>
        <taxon>Hyellaceae</taxon>
        <taxon>Hyella</taxon>
    </lineage>
</organism>
<protein>
    <submittedName>
        <fullName evidence="2">Uncharacterized protein</fullName>
    </submittedName>
</protein>
<dbReference type="RefSeq" id="WP_144871061.1">
    <property type="nucleotide sequence ID" value="NZ_LR213922.1"/>
</dbReference>
<feature type="region of interest" description="Disordered" evidence="1">
    <location>
        <begin position="43"/>
        <end position="72"/>
    </location>
</feature>
<feature type="compositionally biased region" description="Low complexity" evidence="1">
    <location>
        <begin position="55"/>
        <end position="65"/>
    </location>
</feature>
<dbReference type="EMBL" id="CAACVJ010000081">
    <property type="protein sequence ID" value="VEP12914.1"/>
    <property type="molecule type" value="Genomic_DNA"/>
</dbReference>
<evidence type="ECO:0000313" key="3">
    <source>
        <dbReference type="Proteomes" id="UP000320055"/>
    </source>
</evidence>